<reference evidence="2" key="1">
    <citation type="submission" date="2020-06" db="EMBL/GenBank/DDBJ databases">
        <title>A chromosome-scale genome assembly of Talaromyces rugulosus W13939.</title>
        <authorList>
            <person name="Wang B."/>
            <person name="Guo L."/>
            <person name="Ye K."/>
            <person name="Wang L."/>
        </authorList>
    </citation>
    <scope>NUCLEOTIDE SEQUENCE [LARGE SCALE GENOMIC DNA]</scope>
    <source>
        <strain evidence="2">W13939</strain>
    </source>
</reference>
<dbReference type="RefSeq" id="XP_035348804.1">
    <property type="nucleotide sequence ID" value="XM_035492911.1"/>
</dbReference>
<keyword evidence="2" id="KW-1185">Reference proteome</keyword>
<protein>
    <submittedName>
        <fullName evidence="1">Uncharacterized protein</fullName>
    </submittedName>
</protein>
<sequence>MRGVSRVKTINFLKAEQGIVSGARLAVLKGQLTAKFIPKEKKHGNAQRRMFASFTAITDGQLQDVALLGTKAVGDDEDGYCWDFNSSR</sequence>
<organism evidence="1 2">
    <name type="scientific">Talaromyces rugulosus</name>
    <name type="common">Penicillium rugulosum</name>
    <dbReference type="NCBI Taxonomy" id="121627"/>
    <lineage>
        <taxon>Eukaryota</taxon>
        <taxon>Fungi</taxon>
        <taxon>Dikarya</taxon>
        <taxon>Ascomycota</taxon>
        <taxon>Pezizomycotina</taxon>
        <taxon>Eurotiomycetes</taxon>
        <taxon>Eurotiomycetidae</taxon>
        <taxon>Eurotiales</taxon>
        <taxon>Trichocomaceae</taxon>
        <taxon>Talaromyces</taxon>
        <taxon>Talaromyces sect. Islandici</taxon>
    </lineage>
</organism>
<dbReference type="KEGG" id="trg:TRUGW13939_09791"/>
<proteinExistence type="predicted"/>
<dbReference type="AlphaFoldDB" id="A0A7H8R8B1"/>
<evidence type="ECO:0000313" key="1">
    <source>
        <dbReference type="EMBL" id="QKX62630.1"/>
    </source>
</evidence>
<accession>A0A7H8R8B1</accession>
<dbReference type="Proteomes" id="UP000509510">
    <property type="component" value="Chromosome V"/>
</dbReference>
<gene>
    <name evidence="1" type="ORF">TRUGW13939_09791</name>
</gene>
<dbReference type="GeneID" id="55997274"/>
<name>A0A7H8R8B1_TALRU</name>
<evidence type="ECO:0000313" key="2">
    <source>
        <dbReference type="Proteomes" id="UP000509510"/>
    </source>
</evidence>
<dbReference type="EMBL" id="CP055902">
    <property type="protein sequence ID" value="QKX62630.1"/>
    <property type="molecule type" value="Genomic_DNA"/>
</dbReference>